<organism evidence="1">
    <name type="scientific">Spodoptera frugiperda</name>
    <name type="common">Fall armyworm</name>
    <dbReference type="NCBI Taxonomy" id="7108"/>
    <lineage>
        <taxon>Eukaryota</taxon>
        <taxon>Metazoa</taxon>
        <taxon>Ecdysozoa</taxon>
        <taxon>Arthropoda</taxon>
        <taxon>Hexapoda</taxon>
        <taxon>Insecta</taxon>
        <taxon>Pterygota</taxon>
        <taxon>Neoptera</taxon>
        <taxon>Endopterygota</taxon>
        <taxon>Lepidoptera</taxon>
        <taxon>Glossata</taxon>
        <taxon>Ditrysia</taxon>
        <taxon>Noctuoidea</taxon>
        <taxon>Noctuidae</taxon>
        <taxon>Amphipyrinae</taxon>
        <taxon>Spodoptera</taxon>
    </lineage>
</organism>
<proteinExistence type="predicted"/>
<accession>A0A2H1VIH2</accession>
<dbReference type="EMBL" id="ODYU01002754">
    <property type="protein sequence ID" value="SOQ40640.1"/>
    <property type="molecule type" value="Genomic_DNA"/>
</dbReference>
<evidence type="ECO:0000313" key="1">
    <source>
        <dbReference type="EMBL" id="SOQ40640.1"/>
    </source>
</evidence>
<protein>
    <submittedName>
        <fullName evidence="1">SFRICE_021449</fullName>
    </submittedName>
</protein>
<name>A0A2H1VIH2_SPOFR</name>
<dbReference type="AlphaFoldDB" id="A0A2H1VIH2"/>
<gene>
    <name evidence="1" type="ORF">SFRICE_021449</name>
</gene>
<sequence length="179" mass="20709">MLRHLSSRPSSTLAKFAATNDVERHNYVVYGYDIRADTKHKLFKSWSAVWAGSSKQKGVYYATIQPDIRRKPWFAKFSRLSRHTVSSFCRIRLGHCSSPVFLRKIRVRDNPLCECGFGEGTLDHIFFSCQLNSQSFDLYNSLSKIQIPLPINFHSLLTYFSPKLIKIISKFINENNIKV</sequence>
<reference evidence="1" key="1">
    <citation type="submission" date="2016-07" db="EMBL/GenBank/DDBJ databases">
        <authorList>
            <person name="Bretaudeau A."/>
        </authorList>
    </citation>
    <scope>NUCLEOTIDE SEQUENCE</scope>
    <source>
        <strain evidence="1">Rice</strain>
        <tissue evidence="1">Whole body</tissue>
    </source>
</reference>